<name>A0A952FMG6_9PROT</name>
<dbReference type="AlphaFoldDB" id="A0A952FMG6"/>
<dbReference type="Proteomes" id="UP000700706">
    <property type="component" value="Unassembled WGS sequence"/>
</dbReference>
<protein>
    <submittedName>
        <fullName evidence="1">dTDP-glucose 4,6-dehydratase</fullName>
    </submittedName>
</protein>
<evidence type="ECO:0000313" key="2">
    <source>
        <dbReference type="Proteomes" id="UP000700706"/>
    </source>
</evidence>
<comment type="caution">
    <text evidence="1">The sequence shown here is derived from an EMBL/GenBank/DDBJ whole genome shotgun (WGS) entry which is preliminary data.</text>
</comment>
<feature type="non-terminal residue" evidence="1">
    <location>
        <position position="1"/>
    </location>
</feature>
<gene>
    <name evidence="1" type="ORF">JF625_18190</name>
</gene>
<sequence>PFNDRRYSISSSKLRSLGWAPKRRLTDEIQGIAQWYRDNAQRYEWDEV</sequence>
<evidence type="ECO:0000313" key="1">
    <source>
        <dbReference type="EMBL" id="MBW8727061.1"/>
    </source>
</evidence>
<dbReference type="SUPFAM" id="SSF51735">
    <property type="entry name" value="NAD(P)-binding Rossmann-fold domains"/>
    <property type="match status" value="1"/>
</dbReference>
<dbReference type="Gene3D" id="3.90.25.10">
    <property type="entry name" value="UDP-galactose 4-epimerase, domain 1"/>
    <property type="match status" value="1"/>
</dbReference>
<proteinExistence type="predicted"/>
<dbReference type="InterPro" id="IPR036291">
    <property type="entry name" value="NAD(P)-bd_dom_sf"/>
</dbReference>
<organism evidence="1 2">
    <name type="scientific">Inquilinus limosus</name>
    <dbReference type="NCBI Taxonomy" id="171674"/>
    <lineage>
        <taxon>Bacteria</taxon>
        <taxon>Pseudomonadati</taxon>
        <taxon>Pseudomonadota</taxon>
        <taxon>Alphaproteobacteria</taxon>
        <taxon>Rhodospirillales</taxon>
        <taxon>Rhodospirillaceae</taxon>
        <taxon>Inquilinus</taxon>
    </lineage>
</organism>
<reference evidence="1" key="1">
    <citation type="submission" date="2020-06" db="EMBL/GenBank/DDBJ databases">
        <title>Stable isotope informed genome-resolved metagenomics uncovers potential trophic interactions in rhizosphere soil.</title>
        <authorList>
            <person name="Starr E.P."/>
            <person name="Shi S."/>
            <person name="Blazewicz S.J."/>
            <person name="Koch B.J."/>
            <person name="Probst A.J."/>
            <person name="Hungate B.A."/>
            <person name="Pett-Ridge J."/>
            <person name="Firestone M.K."/>
            <person name="Banfield J.F."/>
        </authorList>
    </citation>
    <scope>NUCLEOTIDE SEQUENCE</scope>
    <source>
        <strain evidence="1">YM_69_17</strain>
    </source>
</reference>
<dbReference type="EMBL" id="JAEKLZ010000250">
    <property type="protein sequence ID" value="MBW8727061.1"/>
    <property type="molecule type" value="Genomic_DNA"/>
</dbReference>
<accession>A0A952FMG6</accession>
<dbReference type="Gene3D" id="3.40.50.720">
    <property type="entry name" value="NAD(P)-binding Rossmann-like Domain"/>
    <property type="match status" value="1"/>
</dbReference>